<evidence type="ECO:0000256" key="1">
    <source>
        <dbReference type="ARBA" id="ARBA00005820"/>
    </source>
</evidence>
<keyword evidence="8" id="KW-1185">Reference proteome</keyword>
<dbReference type="PROSITE" id="PS51755">
    <property type="entry name" value="OMPR_PHOB"/>
    <property type="match status" value="1"/>
</dbReference>
<dbReference type="InterPro" id="IPR016032">
    <property type="entry name" value="Sig_transdc_resp-reg_C-effctor"/>
</dbReference>
<feature type="DNA-binding region" description="OmpR/PhoB-type" evidence="5">
    <location>
        <begin position="1"/>
        <end position="94"/>
    </location>
</feature>
<dbReference type="PANTHER" id="PTHR35807:SF1">
    <property type="entry name" value="TRANSCRIPTIONAL REGULATOR REDD"/>
    <property type="match status" value="1"/>
</dbReference>
<evidence type="ECO:0000256" key="4">
    <source>
        <dbReference type="ARBA" id="ARBA00023163"/>
    </source>
</evidence>
<organism evidence="7 8">
    <name type="scientific">Nocardia ninae NBRC 108245</name>
    <dbReference type="NCBI Taxonomy" id="1210091"/>
    <lineage>
        <taxon>Bacteria</taxon>
        <taxon>Bacillati</taxon>
        <taxon>Actinomycetota</taxon>
        <taxon>Actinomycetes</taxon>
        <taxon>Mycobacteriales</taxon>
        <taxon>Nocardiaceae</taxon>
        <taxon>Nocardia</taxon>
    </lineage>
</organism>
<dbReference type="GO" id="GO:0000160">
    <property type="term" value="P:phosphorelay signal transduction system"/>
    <property type="evidence" value="ECO:0007669"/>
    <property type="project" value="InterPro"/>
</dbReference>
<dbReference type="RefSeq" id="WP_147128361.1">
    <property type="nucleotide sequence ID" value="NZ_BJXA01000002.1"/>
</dbReference>
<dbReference type="InterPro" id="IPR011990">
    <property type="entry name" value="TPR-like_helical_dom_sf"/>
</dbReference>
<protein>
    <recommendedName>
        <fullName evidence="6">OmpR/PhoB-type domain-containing protein</fullName>
    </recommendedName>
</protein>
<dbReference type="Pfam" id="PF00486">
    <property type="entry name" value="Trans_reg_C"/>
    <property type="match status" value="1"/>
</dbReference>
<feature type="domain" description="OmpR/PhoB-type" evidence="6">
    <location>
        <begin position="1"/>
        <end position="94"/>
    </location>
</feature>
<accession>A0A511M8N1</accession>
<keyword evidence="2" id="KW-0805">Transcription regulation</keyword>
<comment type="similarity">
    <text evidence="1">Belongs to the AfsR/DnrI/RedD regulatory family.</text>
</comment>
<sequence>MRFKLLGQFEIVADEGPILLTQSKISQLLGLLLIQNGETVSVDSLIEELWGEDMPRSALTTLQTYVYHARKMFAALSGDKDILVTRPSGYAIEVADESVDVRAYIAHVDKATKAYALGDLESVIDHLDVTRKLWRGPFLVGIPKGQVLDAYVTYLKEVRLTTLELDIELKQRTGNYRGLIPQLRLLVAENPLNENLHAQLIKVLHKCGRRAEALAAYRDLWQVLDAELGVRPTSELQSIQQELLTEDRVAY</sequence>
<dbReference type="SUPFAM" id="SSF48452">
    <property type="entry name" value="TPR-like"/>
    <property type="match status" value="1"/>
</dbReference>
<name>A0A511M8N1_9NOCA</name>
<evidence type="ECO:0000259" key="6">
    <source>
        <dbReference type="PROSITE" id="PS51755"/>
    </source>
</evidence>
<reference evidence="7 8" key="1">
    <citation type="submission" date="2019-07" db="EMBL/GenBank/DDBJ databases">
        <title>Whole genome shotgun sequence of Nocardia ninae NBRC 108245.</title>
        <authorList>
            <person name="Hosoyama A."/>
            <person name="Uohara A."/>
            <person name="Ohji S."/>
            <person name="Ichikawa N."/>
        </authorList>
    </citation>
    <scope>NUCLEOTIDE SEQUENCE [LARGE SCALE GENOMIC DNA]</scope>
    <source>
        <strain evidence="7 8">NBRC 108245</strain>
    </source>
</reference>
<comment type="caution">
    <text evidence="7">The sequence shown here is derived from an EMBL/GenBank/DDBJ whole genome shotgun (WGS) entry which is preliminary data.</text>
</comment>
<dbReference type="InterPro" id="IPR051677">
    <property type="entry name" value="AfsR-DnrI-RedD_regulator"/>
</dbReference>
<dbReference type="GO" id="GO:0006355">
    <property type="term" value="P:regulation of DNA-templated transcription"/>
    <property type="evidence" value="ECO:0007669"/>
    <property type="project" value="InterPro"/>
</dbReference>
<dbReference type="InterPro" id="IPR001867">
    <property type="entry name" value="OmpR/PhoB-type_DNA-bd"/>
</dbReference>
<dbReference type="OrthoDB" id="3543649at2"/>
<keyword evidence="3 5" id="KW-0238">DNA-binding</keyword>
<dbReference type="InterPro" id="IPR005158">
    <property type="entry name" value="BTAD"/>
</dbReference>
<dbReference type="InterPro" id="IPR036388">
    <property type="entry name" value="WH-like_DNA-bd_sf"/>
</dbReference>
<evidence type="ECO:0000313" key="8">
    <source>
        <dbReference type="Proteomes" id="UP000321424"/>
    </source>
</evidence>
<dbReference type="PANTHER" id="PTHR35807">
    <property type="entry name" value="TRANSCRIPTIONAL REGULATOR REDD-RELATED"/>
    <property type="match status" value="1"/>
</dbReference>
<dbReference type="Gene3D" id="1.25.40.10">
    <property type="entry name" value="Tetratricopeptide repeat domain"/>
    <property type="match status" value="1"/>
</dbReference>
<dbReference type="Gene3D" id="1.10.10.10">
    <property type="entry name" value="Winged helix-like DNA-binding domain superfamily/Winged helix DNA-binding domain"/>
    <property type="match status" value="1"/>
</dbReference>
<dbReference type="Pfam" id="PF03704">
    <property type="entry name" value="BTAD"/>
    <property type="match status" value="1"/>
</dbReference>
<dbReference type="CDD" id="cd15831">
    <property type="entry name" value="BTAD"/>
    <property type="match status" value="1"/>
</dbReference>
<evidence type="ECO:0000256" key="2">
    <source>
        <dbReference type="ARBA" id="ARBA00023015"/>
    </source>
</evidence>
<evidence type="ECO:0000313" key="7">
    <source>
        <dbReference type="EMBL" id="GEM36056.1"/>
    </source>
</evidence>
<gene>
    <name evidence="7" type="ORF">NN4_05750</name>
</gene>
<dbReference type="SUPFAM" id="SSF46894">
    <property type="entry name" value="C-terminal effector domain of the bipartite response regulators"/>
    <property type="match status" value="1"/>
</dbReference>
<dbReference type="GO" id="GO:0003677">
    <property type="term" value="F:DNA binding"/>
    <property type="evidence" value="ECO:0007669"/>
    <property type="project" value="UniProtKB-UniRule"/>
</dbReference>
<evidence type="ECO:0000256" key="5">
    <source>
        <dbReference type="PROSITE-ProRule" id="PRU01091"/>
    </source>
</evidence>
<dbReference type="Proteomes" id="UP000321424">
    <property type="component" value="Unassembled WGS sequence"/>
</dbReference>
<dbReference type="SMART" id="SM01043">
    <property type="entry name" value="BTAD"/>
    <property type="match status" value="1"/>
</dbReference>
<keyword evidence="4" id="KW-0804">Transcription</keyword>
<proteinExistence type="inferred from homology"/>
<dbReference type="AlphaFoldDB" id="A0A511M8N1"/>
<dbReference type="SMART" id="SM00862">
    <property type="entry name" value="Trans_reg_C"/>
    <property type="match status" value="1"/>
</dbReference>
<evidence type="ECO:0000256" key="3">
    <source>
        <dbReference type="ARBA" id="ARBA00023125"/>
    </source>
</evidence>
<dbReference type="EMBL" id="BJXA01000002">
    <property type="protein sequence ID" value="GEM36056.1"/>
    <property type="molecule type" value="Genomic_DNA"/>
</dbReference>